<protein>
    <submittedName>
        <fullName evidence="16">ABC transporter B family member 2</fullName>
    </submittedName>
</protein>
<evidence type="ECO:0000256" key="6">
    <source>
        <dbReference type="ARBA" id="ARBA00022741"/>
    </source>
</evidence>
<feature type="transmembrane region" description="Helical" evidence="12">
    <location>
        <begin position="300"/>
        <end position="318"/>
    </location>
</feature>
<dbReference type="GO" id="GO:0005886">
    <property type="term" value="C:plasma membrane"/>
    <property type="evidence" value="ECO:0007669"/>
    <property type="project" value="UniProtKB-SubCell"/>
</dbReference>
<dbReference type="Gene3D" id="1.20.1560.10">
    <property type="entry name" value="ABC transporter type 1, transmembrane domain"/>
    <property type="match status" value="3"/>
</dbReference>
<sequence length="1235" mass="135580">MDQEGSKNGHEGEERRTQKISFFKLFAFSDAWDYVLMALGSVGACVHGASLPVFFLFFGKLVNVAAVASLYPASVSHKVAEYALDFLYLGFATLVSAWIEVSCWMHTGERQVSKIRLAYLRAMLNQDIGVFDTEASTAEVIASITNDIIVIQDAISEKVGNTMHFMARFIVGFAMGFSNVWQVSLVTLSVVPLIAITAGTYVYFETSLIARVRKSYVKAGEIAEEVIGNVRTVQAFVGEEKAVKSYKTALFKTYKYGKKAGLTRGLGIGTTYFALFSSWALVLWYNSVVIHKGISNGGEAFSTMVVVVISGLAIGQAAPSISTFMRARTVAYPMFEMIKRQAVVKASSNTGKTLPSVDGRIQFCNVSFSYPSRPFALVLDEFDLDIPPGKITALVGESGSGKSTVISLVERFYETLSGTILLDGCNIKDLELKWLRQQMGLVSQEPVLFGTSILENILYGKFDATNDEITNALKLSGALAFIDNLPDRYETQVGERGIQLSGGQKQRIAISRAILKNPAILLLDEATSALDAESEKSLQEALDRIMVGRTTVLVAHRLSTVKNADIIAVVKGGKIVETGTHEELITDHQGAYFSLANLQVQQPFHLENANANAERTLSMRSSTELSRRWSSLGRSFRSEMDSISHYDSDVDDLPKVRPVSLRRLYSMARPDWIFGLFGTISAFVVGVQIPLFGLGVTQALVAYYMDWETTKREIRKLVILFCCAAVLSIFSHSAEHLSFGVLGQRLTLRVRERMFAVMLRNEIGWFDDMRNTCSMLSSRLETDATLLQTIVVDRSLILIQSIGMIVSSVAIAFVLNWRITLVVLATYPLMITAQISEALFLRGFGLNLSKVYLKANTLAAEAASNIRTVAAFCLEDKIVELYGRELKEPSKSSFRRGQIAGIFCGLFQCCLYCSYGLALWYGSVLMGRGLATFESVIKSFIVLIMAAAVVGEVVGLAPDIMKGNQMASSVFEVIDRKTEVDGDIGEDVGTVTGTIELQRVEFHYPSRPDILVFRDFDLRIKAGKSMALVGTSGSGKSTVLSLILRFYDPIAGKVMIDGKDIKKLRLKSIRKHIGLVQQEPALFATTIYENIAYGKDGATEVEVVEAAKLANAHSFISALPDGYSTEVGDRGVQLSGGQKQRVAIARAIIRNPAILLLDEATSALDLEAERMVQQALVTVMKDRTTIVVAHRLSTIQNADIISVLQEGKIIEQGNHSSLLEKENGAYCNLISLQQQ</sequence>
<dbReference type="GeneID" id="105033381"/>
<dbReference type="SMART" id="SM00382">
    <property type="entry name" value="AAA"/>
    <property type="match status" value="2"/>
</dbReference>
<evidence type="ECO:0000256" key="7">
    <source>
        <dbReference type="ARBA" id="ARBA00022840"/>
    </source>
</evidence>
<feature type="transmembrane region" description="Helical" evidence="12">
    <location>
        <begin position="79"/>
        <end position="99"/>
    </location>
</feature>
<dbReference type="PANTHER" id="PTHR43394:SF11">
    <property type="entry name" value="ATP-BINDING CASSETTE TRANSPORTER"/>
    <property type="match status" value="1"/>
</dbReference>
<evidence type="ECO:0000256" key="10">
    <source>
        <dbReference type="ARBA" id="ARBA00023180"/>
    </source>
</evidence>
<proteinExistence type="inferred from homology"/>
<dbReference type="PANTHER" id="PTHR43394">
    <property type="entry name" value="ATP-DEPENDENT PERMEASE MDL1, MITOCHONDRIAL"/>
    <property type="match status" value="1"/>
</dbReference>
<accession>A0A6I9QCI6</accession>
<organism evidence="15 16">
    <name type="scientific">Elaeis guineensis var. tenera</name>
    <name type="common">Oil palm</name>
    <dbReference type="NCBI Taxonomy" id="51953"/>
    <lineage>
        <taxon>Eukaryota</taxon>
        <taxon>Viridiplantae</taxon>
        <taxon>Streptophyta</taxon>
        <taxon>Embryophyta</taxon>
        <taxon>Tracheophyta</taxon>
        <taxon>Spermatophyta</taxon>
        <taxon>Magnoliopsida</taxon>
        <taxon>Liliopsida</taxon>
        <taxon>Arecaceae</taxon>
        <taxon>Arecoideae</taxon>
        <taxon>Cocoseae</taxon>
        <taxon>Elaeidinae</taxon>
        <taxon>Elaeis</taxon>
    </lineage>
</organism>
<feature type="transmembrane region" description="Helical" evidence="12">
    <location>
        <begin position="180"/>
        <end position="204"/>
    </location>
</feature>
<evidence type="ECO:0000313" key="16">
    <source>
        <dbReference type="RefSeq" id="XP_010906448.1"/>
    </source>
</evidence>
<evidence type="ECO:0000259" key="14">
    <source>
        <dbReference type="PROSITE" id="PS50929"/>
    </source>
</evidence>
<dbReference type="CDD" id="cd03249">
    <property type="entry name" value="ABC_MTABC3_MDL1_MDL2"/>
    <property type="match status" value="2"/>
</dbReference>
<feature type="transmembrane region" description="Helical" evidence="12">
    <location>
        <begin position="821"/>
        <end position="841"/>
    </location>
</feature>
<dbReference type="InterPro" id="IPR039421">
    <property type="entry name" value="Type_1_exporter"/>
</dbReference>
<feature type="transmembrane region" description="Helical" evidence="12">
    <location>
        <begin position="672"/>
        <end position="705"/>
    </location>
</feature>
<keyword evidence="6" id="KW-0547">Nucleotide-binding</keyword>
<feature type="domain" description="ABC transmembrane type-1" evidence="14">
    <location>
        <begin position="38"/>
        <end position="326"/>
    </location>
</feature>
<feature type="transmembrane region" description="Helical" evidence="12">
    <location>
        <begin position="717"/>
        <end position="743"/>
    </location>
</feature>
<feature type="transmembrane region" description="Helical" evidence="12">
    <location>
        <begin position="265"/>
        <end position="285"/>
    </location>
</feature>
<keyword evidence="3" id="KW-0813">Transport</keyword>
<dbReference type="GO" id="GO:0016887">
    <property type="term" value="F:ATP hydrolysis activity"/>
    <property type="evidence" value="ECO:0007669"/>
    <property type="project" value="InterPro"/>
</dbReference>
<name>A0A6I9QCI6_ELAGV</name>
<keyword evidence="9 12" id="KW-0472">Membrane</keyword>
<keyword evidence="4 12" id="KW-0812">Transmembrane</keyword>
<evidence type="ECO:0000256" key="11">
    <source>
        <dbReference type="ARBA" id="ARBA00062948"/>
    </source>
</evidence>
<reference evidence="16" key="1">
    <citation type="submission" date="2025-08" db="UniProtKB">
        <authorList>
            <consortium name="RefSeq"/>
        </authorList>
    </citation>
    <scope>IDENTIFICATION</scope>
</reference>
<dbReference type="RefSeq" id="XP_010906448.1">
    <property type="nucleotide sequence ID" value="XM_010908146.2"/>
</dbReference>
<dbReference type="GO" id="GO:0090374">
    <property type="term" value="P:oligopeptide export from mitochondrion"/>
    <property type="evidence" value="ECO:0007669"/>
    <property type="project" value="TreeGrafter"/>
</dbReference>
<feature type="transmembrane region" description="Helical" evidence="12">
    <location>
        <begin position="899"/>
        <end position="921"/>
    </location>
</feature>
<dbReference type="Gene3D" id="3.40.50.300">
    <property type="entry name" value="P-loop containing nucleotide triphosphate hydrolases"/>
    <property type="match status" value="3"/>
</dbReference>
<dbReference type="CDD" id="cd18578">
    <property type="entry name" value="ABC_6TM_Pgp_ABCB1_D2_like"/>
    <property type="match status" value="1"/>
</dbReference>
<evidence type="ECO:0000256" key="1">
    <source>
        <dbReference type="ARBA" id="ARBA00004651"/>
    </source>
</evidence>
<dbReference type="GO" id="GO:0015421">
    <property type="term" value="F:ABC-type oligopeptide transporter activity"/>
    <property type="evidence" value="ECO:0007669"/>
    <property type="project" value="TreeGrafter"/>
</dbReference>
<evidence type="ECO:0000256" key="3">
    <source>
        <dbReference type="ARBA" id="ARBA00022448"/>
    </source>
</evidence>
<feature type="transmembrane region" description="Helical" evidence="12">
    <location>
        <begin position="34"/>
        <end position="58"/>
    </location>
</feature>
<dbReference type="Pfam" id="PF00005">
    <property type="entry name" value="ABC_tran"/>
    <property type="match status" value="2"/>
</dbReference>
<dbReference type="PROSITE" id="PS00211">
    <property type="entry name" value="ABC_TRANSPORTER_1"/>
    <property type="match status" value="2"/>
</dbReference>
<dbReference type="InParanoid" id="A0A6I9QCI6"/>
<keyword evidence="15" id="KW-1185">Reference proteome</keyword>
<evidence type="ECO:0000256" key="4">
    <source>
        <dbReference type="ARBA" id="ARBA00022692"/>
    </source>
</evidence>
<keyword evidence="5" id="KW-0677">Repeat</keyword>
<dbReference type="SUPFAM" id="SSF52540">
    <property type="entry name" value="P-loop containing nucleoside triphosphate hydrolases"/>
    <property type="match status" value="2"/>
</dbReference>
<dbReference type="FunFam" id="3.40.50.300:FF:000066">
    <property type="entry name" value="ABC transporter B family member 1"/>
    <property type="match status" value="1"/>
</dbReference>
<dbReference type="PROSITE" id="PS50893">
    <property type="entry name" value="ABC_TRANSPORTER_2"/>
    <property type="match status" value="2"/>
</dbReference>
<dbReference type="Proteomes" id="UP000504607">
    <property type="component" value="Unplaced"/>
</dbReference>
<comment type="subcellular location">
    <subcellularLocation>
        <location evidence="1">Cell membrane</location>
        <topology evidence="1">Multi-pass membrane protein</topology>
    </subcellularLocation>
</comment>
<dbReference type="Pfam" id="PF00664">
    <property type="entry name" value="ABC_membrane"/>
    <property type="match status" value="2"/>
</dbReference>
<gene>
    <name evidence="16" type="primary">LOC105033381</name>
</gene>
<evidence type="ECO:0000256" key="12">
    <source>
        <dbReference type="SAM" id="Phobius"/>
    </source>
</evidence>
<dbReference type="PROSITE" id="PS50929">
    <property type="entry name" value="ABC_TM1F"/>
    <property type="match status" value="2"/>
</dbReference>
<dbReference type="FunFam" id="3.40.50.300:FF:000205">
    <property type="entry name" value="ABC transporter B family member 4"/>
    <property type="match status" value="1"/>
</dbReference>
<keyword evidence="7" id="KW-0067">ATP-binding</keyword>
<dbReference type="InterPro" id="IPR017871">
    <property type="entry name" value="ABC_transporter-like_CS"/>
</dbReference>
<feature type="domain" description="ABC transporter" evidence="13">
    <location>
        <begin position="361"/>
        <end position="597"/>
    </location>
</feature>
<keyword evidence="10" id="KW-0325">Glycoprotein</keyword>
<evidence type="ECO:0000256" key="8">
    <source>
        <dbReference type="ARBA" id="ARBA00022989"/>
    </source>
</evidence>
<dbReference type="GO" id="GO:0005743">
    <property type="term" value="C:mitochondrial inner membrane"/>
    <property type="evidence" value="ECO:0007669"/>
    <property type="project" value="TreeGrafter"/>
</dbReference>
<feature type="domain" description="ABC transmembrane type-1" evidence="14">
    <location>
        <begin position="673"/>
        <end position="962"/>
    </location>
</feature>
<evidence type="ECO:0000256" key="5">
    <source>
        <dbReference type="ARBA" id="ARBA00022737"/>
    </source>
</evidence>
<comment type="similarity">
    <text evidence="2">Belongs to the ABC transporter superfamily. ABCB family. Multidrug resistance exporter (TC 3.A.1.201) subfamily.</text>
</comment>
<dbReference type="InterPro" id="IPR027417">
    <property type="entry name" value="P-loop_NTPase"/>
</dbReference>
<dbReference type="InterPro" id="IPR011527">
    <property type="entry name" value="ABC1_TM_dom"/>
</dbReference>
<dbReference type="OrthoDB" id="6500128at2759"/>
<evidence type="ECO:0000259" key="13">
    <source>
        <dbReference type="PROSITE" id="PS50893"/>
    </source>
</evidence>
<evidence type="ECO:0000313" key="15">
    <source>
        <dbReference type="Proteomes" id="UP000504607"/>
    </source>
</evidence>
<dbReference type="KEGG" id="egu:105033381"/>
<dbReference type="InterPro" id="IPR003593">
    <property type="entry name" value="AAA+_ATPase"/>
</dbReference>
<feature type="transmembrane region" description="Helical" evidence="12">
    <location>
        <begin position="936"/>
        <end position="957"/>
    </location>
</feature>
<evidence type="ECO:0000256" key="9">
    <source>
        <dbReference type="ARBA" id="ARBA00023136"/>
    </source>
</evidence>
<comment type="subunit">
    <text evidence="11">Interacts with 1-naphthylphthalamic acid (NPA).</text>
</comment>
<feature type="transmembrane region" description="Helical" evidence="12">
    <location>
        <begin position="796"/>
        <end position="815"/>
    </location>
</feature>
<dbReference type="SUPFAM" id="SSF90123">
    <property type="entry name" value="ABC transporter transmembrane region"/>
    <property type="match status" value="2"/>
</dbReference>
<dbReference type="InterPro" id="IPR003439">
    <property type="entry name" value="ABC_transporter-like_ATP-bd"/>
</dbReference>
<dbReference type="AlphaFoldDB" id="A0A6I9QCI6"/>
<dbReference type="GO" id="GO:0005524">
    <property type="term" value="F:ATP binding"/>
    <property type="evidence" value="ECO:0007669"/>
    <property type="project" value="UniProtKB-KW"/>
</dbReference>
<keyword evidence="8 12" id="KW-1133">Transmembrane helix</keyword>
<dbReference type="CDD" id="cd18577">
    <property type="entry name" value="ABC_6TM_Pgp_ABCB1_D1_like"/>
    <property type="match status" value="1"/>
</dbReference>
<dbReference type="InterPro" id="IPR036640">
    <property type="entry name" value="ABC1_TM_sf"/>
</dbReference>
<evidence type="ECO:0000256" key="2">
    <source>
        <dbReference type="ARBA" id="ARBA00007577"/>
    </source>
</evidence>
<feature type="domain" description="ABC transporter" evidence="13">
    <location>
        <begin position="995"/>
        <end position="1231"/>
    </location>
</feature>